<dbReference type="Gene3D" id="2.30.110.50">
    <property type="match status" value="1"/>
</dbReference>
<dbReference type="Gene3D" id="4.10.220.110">
    <property type="match status" value="1"/>
</dbReference>
<dbReference type="SUPFAM" id="SSF69255">
    <property type="entry name" value="gp5 N-terminal domain-like"/>
    <property type="match status" value="1"/>
</dbReference>
<keyword evidence="3" id="KW-0964">Secreted</keyword>
<dbReference type="NCBIfam" id="TIGR03361">
    <property type="entry name" value="VI_Rhs_Vgr"/>
    <property type="match status" value="1"/>
</dbReference>
<name>A0ABS5T6N6_9GAMM</name>
<feature type="region of interest" description="Disordered" evidence="4">
    <location>
        <begin position="678"/>
        <end position="711"/>
    </location>
</feature>
<evidence type="ECO:0000256" key="4">
    <source>
        <dbReference type="SAM" id="MobiDB-lite"/>
    </source>
</evidence>
<dbReference type="Gene3D" id="2.40.50.230">
    <property type="entry name" value="Gp5 N-terminal domain"/>
    <property type="match status" value="1"/>
</dbReference>
<feature type="domain" description="Gp5/Type VI secretion system Vgr protein OB-fold" evidence="5">
    <location>
        <begin position="394"/>
        <end position="461"/>
    </location>
</feature>
<proteinExistence type="inferred from homology"/>
<dbReference type="InterPro" id="IPR006531">
    <property type="entry name" value="Gp5/Vgr_OB"/>
</dbReference>
<dbReference type="InterPro" id="IPR037026">
    <property type="entry name" value="Vgr_OB-fold_dom_sf"/>
</dbReference>
<evidence type="ECO:0000256" key="3">
    <source>
        <dbReference type="ARBA" id="ARBA00022525"/>
    </source>
</evidence>
<evidence type="ECO:0000259" key="6">
    <source>
        <dbReference type="Pfam" id="PF22178"/>
    </source>
</evidence>
<dbReference type="PANTHER" id="PTHR32305:SF15">
    <property type="entry name" value="PROTEIN RHSA-RELATED"/>
    <property type="match status" value="1"/>
</dbReference>
<feature type="compositionally biased region" description="Polar residues" evidence="4">
    <location>
        <begin position="367"/>
        <end position="382"/>
    </location>
</feature>
<dbReference type="EMBL" id="JABBFO010000011">
    <property type="protein sequence ID" value="MBT0728019.1"/>
    <property type="molecule type" value="Genomic_DNA"/>
</dbReference>
<accession>A0ABS5T6N6</accession>
<dbReference type="InterPro" id="IPR006533">
    <property type="entry name" value="T6SS_Vgr_RhsGE"/>
</dbReference>
<dbReference type="InterPro" id="IPR017847">
    <property type="entry name" value="T6SS_RhsGE_Vgr_subset"/>
</dbReference>
<dbReference type="Pfam" id="PF22178">
    <property type="entry name" value="Gp5_trimer_C"/>
    <property type="match status" value="1"/>
</dbReference>
<evidence type="ECO:0000313" key="8">
    <source>
        <dbReference type="Proteomes" id="UP000786875"/>
    </source>
</evidence>
<dbReference type="Gene3D" id="3.55.50.10">
    <property type="entry name" value="Baseplate protein-like domains"/>
    <property type="match status" value="1"/>
</dbReference>
<protein>
    <submittedName>
        <fullName evidence="7">Type VI secretion system tip protein VgrG</fullName>
    </submittedName>
</protein>
<evidence type="ECO:0000259" key="5">
    <source>
        <dbReference type="Pfam" id="PF04717"/>
    </source>
</evidence>
<dbReference type="InterPro" id="IPR054030">
    <property type="entry name" value="Gp5_Vgr_C"/>
</dbReference>
<comment type="subcellular location">
    <subcellularLocation>
        <location evidence="1">Secreted</location>
    </subcellularLocation>
</comment>
<evidence type="ECO:0000313" key="7">
    <source>
        <dbReference type="EMBL" id="MBT0728019.1"/>
    </source>
</evidence>
<dbReference type="Pfam" id="PF04717">
    <property type="entry name" value="Phage_base_V"/>
    <property type="match status" value="1"/>
</dbReference>
<dbReference type="RefSeq" id="WP_214215217.1">
    <property type="nucleotide sequence ID" value="NZ_JABBFO010000011.1"/>
</dbReference>
<feature type="region of interest" description="Disordered" evidence="4">
    <location>
        <begin position="364"/>
        <end position="384"/>
    </location>
</feature>
<evidence type="ECO:0000256" key="2">
    <source>
        <dbReference type="ARBA" id="ARBA00005558"/>
    </source>
</evidence>
<dbReference type="InterPro" id="IPR050708">
    <property type="entry name" value="T6SS_VgrG/RHS"/>
</dbReference>
<comment type="similarity">
    <text evidence="2">Belongs to the VgrG protein family.</text>
</comment>
<dbReference type="SUPFAM" id="SSF69349">
    <property type="entry name" value="Phage fibre proteins"/>
    <property type="match status" value="1"/>
</dbReference>
<comment type="caution">
    <text evidence="7">The sequence shown here is derived from an EMBL/GenBank/DDBJ whole genome shotgun (WGS) entry which is preliminary data.</text>
</comment>
<dbReference type="SUPFAM" id="SSF69279">
    <property type="entry name" value="Phage tail proteins"/>
    <property type="match status" value="2"/>
</dbReference>
<dbReference type="PANTHER" id="PTHR32305">
    <property type="match status" value="1"/>
</dbReference>
<dbReference type="Pfam" id="PF05954">
    <property type="entry name" value="Phage_GPD"/>
    <property type="match status" value="1"/>
</dbReference>
<sequence length="711" mass="77663">MNRILTLLINDDATQRLVITHLSGVEALSTLGHYQLNVQTVGQKEGGSLPDIELKSLIGQSVSIRIELEAEQTASLTPPVRWINGMVEKARYLGHDAQHAQYQMVIRPWLFLLEKTTDFKIYQQKSVVDILHDVLADYGRAYECRLNEVYPALDYQVQYGESDFDFIQRLVEKWGIYWFVEHDEHDHKIIFVDSPSAHAPIAHDRYKTLPYLAESPELQAPYIPTFHYQESLTSGHWVTSDYDFTRSRKTLSVTEQQPRKTHYNRMEIYDWPGDFTQTETGEHLAKVRIEALGAQGQRCSGSAALRGLCCGAQFTLTGYPLEQANRAYFILSSELEIINNRQSSAEITCQTRCHFTVQPLTKRYRHPQNTPKPRTFGPQTAKVTGPADKEIWTDQFGRVKVRFHWDRYGHNSEADSCWLRVSQAWAGNRFGGMYIPRIGHEVIVDFIQGDPDRPLIIGSLYNDKSVPPWALPNNGSQSGLVSRSVGGSEANFNGIRFEDKLGQEQYWEQAERDMHRLIKQNEVQVVGASRQVDVGQNYRSTVAGTSDYVVGASLGVTVGGAHNTTVGGIMGMNAGAAIGINAGGAIGVNAGGAIGIASGGAMSMVTGGAMGLAVGGAMGLSSGGDLVISARRIRIIADSQIILQAGQIDFNPGDAGPRGGGGGGGVIGLPGITPTAGLFVGKRLGPTPTPTPTPTVTTSIGPDVRKPQGGE</sequence>
<dbReference type="NCBIfam" id="TIGR01646">
    <property type="entry name" value="vgr_GE"/>
    <property type="match status" value="1"/>
</dbReference>
<feature type="domain" description="Gp5/Type VI secretion system Vgr C-terminal trimerisation" evidence="6">
    <location>
        <begin position="478"/>
        <end position="584"/>
    </location>
</feature>
<evidence type="ECO:0000256" key="1">
    <source>
        <dbReference type="ARBA" id="ARBA00004613"/>
    </source>
</evidence>
<keyword evidence="8" id="KW-1185">Reference proteome</keyword>
<dbReference type="Proteomes" id="UP000786875">
    <property type="component" value="Unassembled WGS sequence"/>
</dbReference>
<gene>
    <name evidence="7" type="primary">tssI</name>
    <name evidence="7" type="ORF">HGT73_11650</name>
</gene>
<reference evidence="7 8" key="1">
    <citation type="submission" date="2020-04" db="EMBL/GenBank/DDBJ databases">
        <title>Genome sequencing of Rosenbergiella species.</title>
        <authorList>
            <person name="Alvarez-Perez S."/>
            <person name="Lievens B."/>
        </authorList>
    </citation>
    <scope>NUCLEOTIDE SEQUENCE [LARGE SCALE GENOMIC DNA]</scope>
    <source>
        <strain evidence="7 8">CdVSA20.1</strain>
    </source>
</reference>
<organism evidence="7 8">
    <name type="scientific">Rosenbergiella australiborealis</name>
    <dbReference type="NCBI Taxonomy" id="1544696"/>
    <lineage>
        <taxon>Bacteria</taxon>
        <taxon>Pseudomonadati</taxon>
        <taxon>Pseudomonadota</taxon>
        <taxon>Gammaproteobacteria</taxon>
        <taxon>Enterobacterales</taxon>
        <taxon>Erwiniaceae</taxon>
        <taxon>Rosenbergiella</taxon>
    </lineage>
</organism>